<keyword evidence="7" id="KW-0456">Lyase</keyword>
<comment type="caution">
    <text evidence="11">The sequence shown here is derived from an EMBL/GenBank/DDBJ whole genome shotgun (WGS) entry which is preliminary data.</text>
</comment>
<dbReference type="PANTHER" id="PTHR32018:SF1">
    <property type="entry name" value="RHAMNOGALACTURONAN ENDOLYASE"/>
    <property type="match status" value="1"/>
</dbReference>
<comment type="catalytic activity">
    <reaction evidence="1">
        <text>Endotype eliminative cleavage of L-alpha-rhamnopyranosyl-(1-&gt;4)-alpha-D-galactopyranosyluronic acid bonds of rhamnogalacturonan I domains in ramified hairy regions of pectin leaving L-rhamnopyranose at the reducing end and 4-deoxy-4,5-unsaturated D-galactopyranosyluronic acid at the non-reducing end.</text>
        <dbReference type="EC" id="4.2.2.23"/>
    </reaction>
</comment>
<dbReference type="PANTHER" id="PTHR32018">
    <property type="entry name" value="RHAMNOGALACTURONATE LYASE FAMILY PROTEIN"/>
    <property type="match status" value="1"/>
</dbReference>
<evidence type="ECO:0000259" key="10">
    <source>
        <dbReference type="PROSITE" id="PS51164"/>
    </source>
</evidence>
<dbReference type="SUPFAM" id="SSF74650">
    <property type="entry name" value="Galactose mutarotase-like"/>
    <property type="match status" value="1"/>
</dbReference>
<dbReference type="SUPFAM" id="SSF57180">
    <property type="entry name" value="Cellulose-binding domain"/>
    <property type="match status" value="1"/>
</dbReference>
<feature type="chain" id="PRO_5012892169" description="rhamnogalacturonan endolyase" evidence="9">
    <location>
        <begin position="19"/>
        <end position="961"/>
    </location>
</feature>
<dbReference type="Pfam" id="PF13472">
    <property type="entry name" value="Lipase_GDSL_2"/>
    <property type="match status" value="1"/>
</dbReference>
<dbReference type="InterPro" id="IPR029411">
    <property type="entry name" value="RG-lyase_III"/>
</dbReference>
<evidence type="ECO:0000256" key="6">
    <source>
        <dbReference type="ARBA" id="ARBA00022729"/>
    </source>
</evidence>
<comment type="similarity">
    <text evidence="3">Belongs to the polysaccharide lyase 4 family.</text>
</comment>
<dbReference type="InterPro" id="IPR036514">
    <property type="entry name" value="SGNH_hydro_sf"/>
</dbReference>
<feature type="domain" description="CBM1" evidence="10">
    <location>
        <begin position="652"/>
        <end position="687"/>
    </location>
</feature>
<dbReference type="Gene3D" id="2.60.120.260">
    <property type="entry name" value="Galactose-binding domain-like"/>
    <property type="match status" value="1"/>
</dbReference>
<organism evidence="11 12">
    <name type="scientific">Piromyces finnis</name>
    <dbReference type="NCBI Taxonomy" id="1754191"/>
    <lineage>
        <taxon>Eukaryota</taxon>
        <taxon>Fungi</taxon>
        <taxon>Fungi incertae sedis</taxon>
        <taxon>Chytridiomycota</taxon>
        <taxon>Chytridiomycota incertae sedis</taxon>
        <taxon>Neocallimastigomycetes</taxon>
        <taxon>Neocallimastigales</taxon>
        <taxon>Neocallimastigaceae</taxon>
        <taxon>Piromyces</taxon>
    </lineage>
</organism>
<dbReference type="AlphaFoldDB" id="A0A1Y1V085"/>
<dbReference type="EMBL" id="MCFH01000045">
    <property type="protein sequence ID" value="ORX44467.1"/>
    <property type="molecule type" value="Genomic_DNA"/>
</dbReference>
<dbReference type="InterPro" id="IPR000254">
    <property type="entry name" value="CBD"/>
</dbReference>
<keyword evidence="6 9" id="KW-0732">Signal</keyword>
<dbReference type="SUPFAM" id="SSF52266">
    <property type="entry name" value="SGNH hydrolase"/>
    <property type="match status" value="1"/>
</dbReference>
<sequence length="961" mass="107496">MKLYIFTVLFTYISAVFAAVSLTDNGSSYILRNDYAIVTIAKNSGYITSLKLNGNNQEFLNRSYIDANGGKVYFSPQSSKVIKNTSSHVEVAFYDNYNSNSKLGLDWEVRYTMLSDTRGVYYSLTNTHKTNYPETSYSEIRLVLRLKADIFNHLQVEDDVYRDMPSAADQNKCVEMGPKEACQLPNGEVIHKYDWSVDMLKHHIHGFSSKSTGLGCWFVIPSLEWKNGGAYNRDLSCHQGGSDSLQIMYMNGSHYGGGDATIKSGEYFQKVYGPFLIYLNKASSVEASWNDAKNMLNTEGRKWPYSFVSQPGYVKERGKVTGTLAINNPLTNTRLPLEDAVVTLVQPQSATEPIPNQQWRHMSFWTHSLSGATPNFVIYNVIPGTYELHAWAKGVVGEFVLDKLVTVKAGEVVNLGKFTFVENRIAPIVWEIGIPDRTAMEYKHGNHFNQWGLYHKFKTEFPNSVNYYVGKSNYATDWNYCHVSIQGADGKYMQSPWNIYFNLNKIPTGTSVLRISIAASSYSALSVALNDGKATAEVKDLVDDACIRRDGIRGIYRELEFKFEPSAFKIGENKFTLYSRKTGGYNTYYQFDGIMYDHIRLEAPGVTENSSNAANNNQQVTTTIVRTTTNVVTATTNSNNASATNSNNNNGSCNKLFWQCGGINWKGSTTCCEGTCQKYNEYFSQCVSNGSSNSNTNTNNNNNNNNNNQSSQQASQPVVKPGTIFIAGDSTADEYGANNGKTNGWGKYFRDYVTCNVNNQAKSGQSARTFWRDGRWNSLIAGVSRNDYVFIQFGHNDVGGPHNASEKGSNGGEGDETVTVTRSNGQQEVVHTFPWYIRQMCNQVINKGAKPVLLSYTPNFSFTDGKVGEGSRFQGYMKLVANEMNIPYIDLYSLIARKWEELGENYIKSNNWFPTDYKHTSPVAADFNAQMIVTGIKCVKIQDLIAVLNNKGNAVNNQCKY</sequence>
<dbReference type="Pfam" id="PF00734">
    <property type="entry name" value="CBM_1"/>
    <property type="match status" value="1"/>
</dbReference>
<evidence type="ECO:0000256" key="1">
    <source>
        <dbReference type="ARBA" id="ARBA00001324"/>
    </source>
</evidence>
<dbReference type="InterPro" id="IPR010325">
    <property type="entry name" value="Rhamnogal_lyase"/>
</dbReference>
<evidence type="ECO:0000256" key="9">
    <source>
        <dbReference type="SAM" id="SignalP"/>
    </source>
</evidence>
<evidence type="ECO:0000256" key="4">
    <source>
        <dbReference type="ARBA" id="ARBA00012437"/>
    </source>
</evidence>
<protein>
    <recommendedName>
        <fullName evidence="4">rhamnogalacturonan endolyase</fullName>
        <ecNumber evidence="4">4.2.2.23</ecNumber>
    </recommendedName>
</protein>
<dbReference type="Pfam" id="PF14683">
    <property type="entry name" value="CBM-like"/>
    <property type="match status" value="1"/>
</dbReference>
<evidence type="ECO:0000256" key="8">
    <source>
        <dbReference type="SAM" id="MobiDB-lite"/>
    </source>
</evidence>
<dbReference type="SUPFAM" id="SSF49452">
    <property type="entry name" value="Starch-binding domain-like"/>
    <property type="match status" value="1"/>
</dbReference>
<evidence type="ECO:0000256" key="3">
    <source>
        <dbReference type="ARBA" id="ARBA00010418"/>
    </source>
</evidence>
<gene>
    <name evidence="11" type="ORF">BCR36DRAFT_359538</name>
</gene>
<evidence type="ECO:0000256" key="2">
    <source>
        <dbReference type="ARBA" id="ARBA00004613"/>
    </source>
</evidence>
<accession>A0A1Y1V085</accession>
<dbReference type="InterPro" id="IPR013784">
    <property type="entry name" value="Carb-bd-like_fold"/>
</dbReference>
<dbReference type="Pfam" id="PF06045">
    <property type="entry name" value="Rhamnogal_lyase"/>
    <property type="match status" value="1"/>
</dbReference>
<keyword evidence="12" id="KW-1185">Reference proteome</keyword>
<reference evidence="11 12" key="2">
    <citation type="submission" date="2016-08" db="EMBL/GenBank/DDBJ databases">
        <title>Pervasive Adenine N6-methylation of Active Genes in Fungi.</title>
        <authorList>
            <consortium name="DOE Joint Genome Institute"/>
            <person name="Mondo S.J."/>
            <person name="Dannebaum R.O."/>
            <person name="Kuo R.C."/>
            <person name="Labutti K."/>
            <person name="Haridas S."/>
            <person name="Kuo A."/>
            <person name="Salamov A."/>
            <person name="Ahrendt S.R."/>
            <person name="Lipzen A."/>
            <person name="Sullivan W."/>
            <person name="Andreopoulos W.B."/>
            <person name="Clum A."/>
            <person name="Lindquist E."/>
            <person name="Daum C."/>
            <person name="Ramamoorthy G.K."/>
            <person name="Gryganskyi A."/>
            <person name="Culley D."/>
            <person name="Magnuson J.K."/>
            <person name="James T.Y."/>
            <person name="O'Malley M.A."/>
            <person name="Stajich J.E."/>
            <person name="Spatafora J.W."/>
            <person name="Visel A."/>
            <person name="Grigoriev I.V."/>
        </authorList>
    </citation>
    <scope>NUCLEOTIDE SEQUENCE [LARGE SCALE GENOMIC DNA]</scope>
    <source>
        <strain evidence="12">finn</strain>
    </source>
</reference>
<feature type="signal peptide" evidence="9">
    <location>
        <begin position="1"/>
        <end position="18"/>
    </location>
</feature>
<dbReference type="Gene3D" id="3.40.50.1110">
    <property type="entry name" value="SGNH hydrolase"/>
    <property type="match status" value="1"/>
</dbReference>
<dbReference type="InterPro" id="IPR013830">
    <property type="entry name" value="SGNH_hydro"/>
</dbReference>
<dbReference type="EC" id="4.2.2.23" evidence="4"/>
<dbReference type="Proteomes" id="UP000193719">
    <property type="component" value="Unassembled WGS sequence"/>
</dbReference>
<dbReference type="InterPro" id="IPR014718">
    <property type="entry name" value="GH-type_carb-bd"/>
</dbReference>
<dbReference type="SUPFAM" id="SSF49785">
    <property type="entry name" value="Galactose-binding domain-like"/>
    <property type="match status" value="1"/>
</dbReference>
<dbReference type="PROSITE" id="PS00562">
    <property type="entry name" value="CBM1_1"/>
    <property type="match status" value="1"/>
</dbReference>
<dbReference type="Gene3D" id="2.70.98.10">
    <property type="match status" value="1"/>
</dbReference>
<dbReference type="InterPro" id="IPR037459">
    <property type="entry name" value="RhgT-like"/>
</dbReference>
<dbReference type="OrthoDB" id="2141316at2759"/>
<dbReference type="InterPro" id="IPR008979">
    <property type="entry name" value="Galactose-bd-like_sf"/>
</dbReference>
<dbReference type="InterPro" id="IPR035971">
    <property type="entry name" value="CBD_sf"/>
</dbReference>
<evidence type="ECO:0000313" key="11">
    <source>
        <dbReference type="EMBL" id="ORX44467.1"/>
    </source>
</evidence>
<proteinExistence type="inferred from homology"/>
<dbReference type="PROSITE" id="PS51164">
    <property type="entry name" value="CBM1_2"/>
    <property type="match status" value="1"/>
</dbReference>
<dbReference type="CDD" id="cd01821">
    <property type="entry name" value="Rhamnogalacturan_acetylesterase_like"/>
    <property type="match status" value="1"/>
</dbReference>
<dbReference type="GO" id="GO:0016787">
    <property type="term" value="F:hydrolase activity"/>
    <property type="evidence" value="ECO:0007669"/>
    <property type="project" value="InterPro"/>
</dbReference>
<evidence type="ECO:0000256" key="7">
    <source>
        <dbReference type="ARBA" id="ARBA00023239"/>
    </source>
</evidence>
<dbReference type="GO" id="GO:0005975">
    <property type="term" value="P:carbohydrate metabolic process"/>
    <property type="evidence" value="ECO:0007669"/>
    <property type="project" value="InterPro"/>
</dbReference>
<feature type="region of interest" description="Disordered" evidence="8">
    <location>
        <begin position="690"/>
        <end position="718"/>
    </location>
</feature>
<dbReference type="STRING" id="1754191.A0A1Y1V085"/>
<dbReference type="CDD" id="cd10320">
    <property type="entry name" value="RGL4_N"/>
    <property type="match status" value="1"/>
</dbReference>
<dbReference type="InterPro" id="IPR051850">
    <property type="entry name" value="Polysacch_Lyase_4"/>
</dbReference>
<dbReference type="GO" id="GO:0030248">
    <property type="term" value="F:cellulose binding"/>
    <property type="evidence" value="ECO:0007669"/>
    <property type="project" value="InterPro"/>
</dbReference>
<dbReference type="GO" id="GO:0102210">
    <property type="term" value="F:rhamnogalacturonan endolyase activity"/>
    <property type="evidence" value="ECO:0007669"/>
    <property type="project" value="UniProtKB-EC"/>
</dbReference>
<dbReference type="GO" id="GO:0005576">
    <property type="term" value="C:extracellular region"/>
    <property type="evidence" value="ECO:0007669"/>
    <property type="project" value="UniProtKB-SubCell"/>
</dbReference>
<evidence type="ECO:0000313" key="12">
    <source>
        <dbReference type="Proteomes" id="UP000193719"/>
    </source>
</evidence>
<dbReference type="Pfam" id="PF14686">
    <property type="entry name" value="fn3_3"/>
    <property type="match status" value="1"/>
</dbReference>
<feature type="compositionally biased region" description="Low complexity" evidence="8">
    <location>
        <begin position="690"/>
        <end position="716"/>
    </location>
</feature>
<name>A0A1Y1V085_9FUNG</name>
<dbReference type="InterPro" id="IPR029413">
    <property type="entry name" value="RG-lyase_II"/>
</dbReference>
<reference evidence="11 12" key="1">
    <citation type="submission" date="2016-08" db="EMBL/GenBank/DDBJ databases">
        <title>Genomes of anaerobic fungi encode conserved fungal cellulosomes for biomass hydrolysis.</title>
        <authorList>
            <consortium name="DOE Joint Genome Institute"/>
            <person name="Haitjema C.H."/>
            <person name="Gilmore S.P."/>
            <person name="Henske J.K."/>
            <person name="Solomon K.V."/>
            <person name="De Groot R."/>
            <person name="Kuo A."/>
            <person name="Mondo S.J."/>
            <person name="Salamov A.A."/>
            <person name="Labutti K."/>
            <person name="Zhao Z."/>
            <person name="Chiniquy J."/>
            <person name="Barry K."/>
            <person name="Brewer H.M."/>
            <person name="Purvine S.O."/>
            <person name="Wright A.T."/>
            <person name="Boxma B."/>
            <person name="Van Alen T."/>
            <person name="Hackstein J.H."/>
            <person name="Baker S.E."/>
            <person name="Grigoriev I.V."/>
            <person name="O'Malley M.A."/>
        </authorList>
    </citation>
    <scope>NUCLEOTIDE SEQUENCE [LARGE SCALE GENOMIC DNA]</scope>
    <source>
        <strain evidence="12">finn</strain>
    </source>
</reference>
<dbReference type="SMART" id="SM00236">
    <property type="entry name" value="fCBD"/>
    <property type="match status" value="1"/>
</dbReference>
<dbReference type="InterPro" id="IPR011013">
    <property type="entry name" value="Gal_mutarotase_sf_dom"/>
</dbReference>
<comment type="subcellular location">
    <subcellularLocation>
        <location evidence="2">Secreted</location>
    </subcellularLocation>
</comment>
<evidence type="ECO:0000256" key="5">
    <source>
        <dbReference type="ARBA" id="ARBA00022525"/>
    </source>
</evidence>
<keyword evidence="5" id="KW-0964">Secreted</keyword>